<proteinExistence type="predicted"/>
<dbReference type="Proteomes" id="UP000626092">
    <property type="component" value="Unassembled WGS sequence"/>
</dbReference>
<dbReference type="AlphaFoldDB" id="A0A834LUK9"/>
<sequence length="80" mass="8872">MSAKFFNDAGTAAGAYVDDGRLWDIPNHEECKLDMLMWAFLSLKVQLSRACTVLEVGREPNDLLVSTARPQLIDEVDLCG</sequence>
<comment type="caution">
    <text evidence="1">The sequence shown here is derived from an EMBL/GenBank/DDBJ whole genome shotgun (WGS) entry which is preliminary data.</text>
</comment>
<organism evidence="1 2">
    <name type="scientific">Rhododendron simsii</name>
    <name type="common">Sims's rhododendron</name>
    <dbReference type="NCBI Taxonomy" id="118357"/>
    <lineage>
        <taxon>Eukaryota</taxon>
        <taxon>Viridiplantae</taxon>
        <taxon>Streptophyta</taxon>
        <taxon>Embryophyta</taxon>
        <taxon>Tracheophyta</taxon>
        <taxon>Spermatophyta</taxon>
        <taxon>Magnoliopsida</taxon>
        <taxon>eudicotyledons</taxon>
        <taxon>Gunneridae</taxon>
        <taxon>Pentapetalae</taxon>
        <taxon>asterids</taxon>
        <taxon>Ericales</taxon>
        <taxon>Ericaceae</taxon>
        <taxon>Ericoideae</taxon>
        <taxon>Rhodoreae</taxon>
        <taxon>Rhododendron</taxon>
    </lineage>
</organism>
<keyword evidence="2" id="KW-1185">Reference proteome</keyword>
<reference evidence="1" key="1">
    <citation type="submission" date="2019-11" db="EMBL/GenBank/DDBJ databases">
        <authorList>
            <person name="Liu Y."/>
            <person name="Hou J."/>
            <person name="Li T.-Q."/>
            <person name="Guan C.-H."/>
            <person name="Wu X."/>
            <person name="Wu H.-Z."/>
            <person name="Ling F."/>
            <person name="Zhang R."/>
            <person name="Shi X.-G."/>
            <person name="Ren J.-P."/>
            <person name="Chen E.-F."/>
            <person name="Sun J.-M."/>
        </authorList>
    </citation>
    <scope>NUCLEOTIDE SEQUENCE</scope>
    <source>
        <strain evidence="1">Adult_tree_wgs_1</strain>
        <tissue evidence="1">Leaves</tissue>
    </source>
</reference>
<evidence type="ECO:0000313" key="2">
    <source>
        <dbReference type="Proteomes" id="UP000626092"/>
    </source>
</evidence>
<evidence type="ECO:0000313" key="1">
    <source>
        <dbReference type="EMBL" id="KAF7149130.1"/>
    </source>
</evidence>
<name>A0A834LUK9_RHOSS</name>
<gene>
    <name evidence="1" type="ORF">RHSIM_Rhsim03G0104100</name>
</gene>
<dbReference type="OrthoDB" id="10282595at2759"/>
<dbReference type="EMBL" id="WJXA01000003">
    <property type="protein sequence ID" value="KAF7149130.1"/>
    <property type="molecule type" value="Genomic_DNA"/>
</dbReference>
<protein>
    <submittedName>
        <fullName evidence="1">Uncharacterized protein</fullName>
    </submittedName>
</protein>
<accession>A0A834LUK9</accession>